<accession>A0A919K5C9</accession>
<organism evidence="3 4">
    <name type="scientific">Paractinoplanes rishiriensis</name>
    <dbReference type="NCBI Taxonomy" id="1050105"/>
    <lineage>
        <taxon>Bacteria</taxon>
        <taxon>Bacillati</taxon>
        <taxon>Actinomycetota</taxon>
        <taxon>Actinomycetes</taxon>
        <taxon>Micromonosporales</taxon>
        <taxon>Micromonosporaceae</taxon>
        <taxon>Paractinoplanes</taxon>
    </lineage>
</organism>
<evidence type="ECO:0000313" key="4">
    <source>
        <dbReference type="Proteomes" id="UP000636960"/>
    </source>
</evidence>
<evidence type="ECO:0000256" key="1">
    <source>
        <dbReference type="ARBA" id="ARBA00001933"/>
    </source>
</evidence>
<dbReference type="PANTHER" id="PTHR30244">
    <property type="entry name" value="TRANSAMINASE"/>
    <property type="match status" value="1"/>
</dbReference>
<dbReference type="Gene3D" id="3.40.640.10">
    <property type="entry name" value="Type I PLP-dependent aspartate aminotransferase-like (Major domain)"/>
    <property type="match status" value="1"/>
</dbReference>
<dbReference type="Gene3D" id="3.90.1150.10">
    <property type="entry name" value="Aspartate Aminotransferase, domain 1"/>
    <property type="match status" value="1"/>
</dbReference>
<name>A0A919K5C9_9ACTN</name>
<dbReference type="GO" id="GO:0000271">
    <property type="term" value="P:polysaccharide biosynthetic process"/>
    <property type="evidence" value="ECO:0007669"/>
    <property type="project" value="TreeGrafter"/>
</dbReference>
<dbReference type="GO" id="GO:0008483">
    <property type="term" value="F:transaminase activity"/>
    <property type="evidence" value="ECO:0007669"/>
    <property type="project" value="TreeGrafter"/>
</dbReference>
<dbReference type="RefSeq" id="WP_203789635.1">
    <property type="nucleotide sequence ID" value="NZ_BOMV01000099.1"/>
</dbReference>
<reference evidence="3" key="1">
    <citation type="submission" date="2021-01" db="EMBL/GenBank/DDBJ databases">
        <title>Whole genome shotgun sequence of Actinoplanes rishiriensis NBRC 108556.</title>
        <authorList>
            <person name="Komaki H."/>
            <person name="Tamura T."/>
        </authorList>
    </citation>
    <scope>NUCLEOTIDE SEQUENCE</scope>
    <source>
        <strain evidence="3">NBRC 108556</strain>
    </source>
</reference>
<evidence type="ECO:0000256" key="2">
    <source>
        <dbReference type="RuleBase" id="RU004508"/>
    </source>
</evidence>
<dbReference type="Pfam" id="PF01041">
    <property type="entry name" value="DegT_DnrJ_EryC1"/>
    <property type="match status" value="1"/>
</dbReference>
<dbReference type="SUPFAM" id="SSF53383">
    <property type="entry name" value="PLP-dependent transferases"/>
    <property type="match status" value="1"/>
</dbReference>
<gene>
    <name evidence="3" type="primary">spsC</name>
    <name evidence="3" type="ORF">Ari01nite_85950</name>
</gene>
<comment type="caution">
    <text evidence="3">The sequence shown here is derived from an EMBL/GenBank/DDBJ whole genome shotgun (WGS) entry which is preliminary data.</text>
</comment>
<proteinExistence type="inferred from homology"/>
<protein>
    <submittedName>
        <fullName evidence="3">Spore coat polysaccharide biosynthesis protein SpsC</fullName>
    </submittedName>
</protein>
<dbReference type="PANTHER" id="PTHR30244:SF34">
    <property type="entry name" value="DTDP-4-AMINO-4,6-DIDEOXYGALACTOSE TRANSAMINASE"/>
    <property type="match status" value="1"/>
</dbReference>
<sequence>MSILAAHGGPPTVDVPGPHYQWPTVDADLERAVIDQTRRSLSDRDASGVIGEFEQAFAAFVGATYAVSFATGTAAIHAMSRVAGLRPGDAVIAPAYTFLATATPFAFEGIQVCFADADEYGNVTADTLAAQLHPNVRAVIVTHIWGNPCNMTSIAAFCREHDLLLLEDCSHAHFAAWDRQHVGSLADMAVYSTNQKAITTGEGGVLTMNDHRYRDLALLFGHYNKRCQTEIDPDADYYPFAYTGMGLKHRMHPLAAAIGLHQLQRAGQIEQRRRQILDRLTTGLAGNPVITTAVVPTDRGRHGLYVIGLQFNAANATVARNEFVKLCLAEGAIEVDVPGSTHDISAEPLFARTDPHAPYRRVTTTPANPDLPGVRRFQDSFIKIPIWGYPGDDPLVDGYLATLIKVSAAVAA</sequence>
<keyword evidence="4" id="KW-1185">Reference proteome</keyword>
<comment type="similarity">
    <text evidence="2">Belongs to the DegT/DnrJ/EryC1 family.</text>
</comment>
<evidence type="ECO:0000313" key="3">
    <source>
        <dbReference type="EMBL" id="GIF01131.1"/>
    </source>
</evidence>
<keyword evidence="2" id="KW-0663">Pyridoxal phosphate</keyword>
<dbReference type="InterPro" id="IPR000653">
    <property type="entry name" value="DegT/StrS_aminotransferase"/>
</dbReference>
<dbReference type="EMBL" id="BOMV01000099">
    <property type="protein sequence ID" value="GIF01131.1"/>
    <property type="molecule type" value="Genomic_DNA"/>
</dbReference>
<dbReference type="InterPro" id="IPR015422">
    <property type="entry name" value="PyrdxlP-dep_Trfase_small"/>
</dbReference>
<dbReference type="InterPro" id="IPR015421">
    <property type="entry name" value="PyrdxlP-dep_Trfase_major"/>
</dbReference>
<dbReference type="AlphaFoldDB" id="A0A919K5C9"/>
<dbReference type="GO" id="GO:0030170">
    <property type="term" value="F:pyridoxal phosphate binding"/>
    <property type="evidence" value="ECO:0007669"/>
    <property type="project" value="TreeGrafter"/>
</dbReference>
<dbReference type="InterPro" id="IPR015424">
    <property type="entry name" value="PyrdxlP-dep_Trfase"/>
</dbReference>
<dbReference type="Proteomes" id="UP000636960">
    <property type="component" value="Unassembled WGS sequence"/>
</dbReference>
<comment type="cofactor">
    <cofactor evidence="1">
        <name>pyridoxal 5'-phosphate</name>
        <dbReference type="ChEBI" id="CHEBI:597326"/>
    </cofactor>
</comment>